<dbReference type="InterPro" id="IPR050395">
    <property type="entry name" value="4Fe4S_Ferredoxin_RnfB"/>
</dbReference>
<evidence type="ECO:0000256" key="5">
    <source>
        <dbReference type="ARBA" id="ARBA00022967"/>
    </source>
</evidence>
<comment type="caution">
    <text evidence="11">The sequence shown here is derived from an EMBL/GenBank/DDBJ whole genome shotgun (WGS) entry which is preliminary data.</text>
</comment>
<proteinExistence type="predicted"/>
<dbReference type="RefSeq" id="WP_103066655.1">
    <property type="nucleotide sequence ID" value="NZ_AZRL01000006.1"/>
</dbReference>
<evidence type="ECO:0000259" key="10">
    <source>
        <dbReference type="PROSITE" id="PS51656"/>
    </source>
</evidence>
<dbReference type="GO" id="GO:0046872">
    <property type="term" value="F:metal ion binding"/>
    <property type="evidence" value="ECO:0007669"/>
    <property type="project" value="UniProtKB-KW"/>
</dbReference>
<sequence>MLTIFYSALLLGILGFASGTFLAFAAKKFEVKEDPTEAIIKAVLPNNDCGSCGYPGCAAFAKAFIKGEVGKDGCVPGKSQGTPELLEKISKMSVDELNKIYEESQEDDSKILKLLKQS</sequence>
<protein>
    <submittedName>
        <fullName evidence="11">Fe-S cluster domain-containing protein</fullName>
    </submittedName>
</protein>
<dbReference type="GO" id="GO:0051539">
    <property type="term" value="F:4 iron, 4 sulfur cluster binding"/>
    <property type="evidence" value="ECO:0007669"/>
    <property type="project" value="UniProtKB-KW"/>
</dbReference>
<dbReference type="Gene3D" id="1.10.15.40">
    <property type="entry name" value="Electron transport complex subunit B, putative Fe-S cluster"/>
    <property type="match status" value="1"/>
</dbReference>
<dbReference type="Proteomes" id="UP000236434">
    <property type="component" value="Unassembled WGS sequence"/>
</dbReference>
<dbReference type="PROSITE" id="PS51656">
    <property type="entry name" value="4FE4S"/>
    <property type="match status" value="1"/>
</dbReference>
<dbReference type="AlphaFoldDB" id="A0A2K1P3B9"/>
<evidence type="ECO:0000256" key="7">
    <source>
        <dbReference type="ARBA" id="ARBA00023004"/>
    </source>
</evidence>
<dbReference type="EMBL" id="AZRL01000006">
    <property type="protein sequence ID" value="PNR97285.1"/>
    <property type="molecule type" value="Genomic_DNA"/>
</dbReference>
<evidence type="ECO:0000256" key="3">
    <source>
        <dbReference type="ARBA" id="ARBA00022723"/>
    </source>
</evidence>
<keyword evidence="5" id="KW-1278">Translocase</keyword>
<evidence type="ECO:0000256" key="8">
    <source>
        <dbReference type="ARBA" id="ARBA00023014"/>
    </source>
</evidence>
<accession>A0A2K1P3B9</accession>
<keyword evidence="1" id="KW-0813">Transport</keyword>
<keyword evidence="6" id="KW-0249">Electron transport</keyword>
<dbReference type="OrthoDB" id="9789936at2"/>
<keyword evidence="7" id="KW-0408">Iron</keyword>
<dbReference type="Pfam" id="PF04060">
    <property type="entry name" value="FeS"/>
    <property type="match status" value="1"/>
</dbReference>
<keyword evidence="9" id="KW-0472">Membrane</keyword>
<evidence type="ECO:0000256" key="1">
    <source>
        <dbReference type="ARBA" id="ARBA00022448"/>
    </source>
</evidence>
<dbReference type="NCBIfam" id="TIGR01944">
    <property type="entry name" value="rnfB"/>
    <property type="match status" value="1"/>
</dbReference>
<organism evidence="11 12">
    <name type="scientific">Petrotoga olearia DSM 13574</name>
    <dbReference type="NCBI Taxonomy" id="1122955"/>
    <lineage>
        <taxon>Bacteria</taxon>
        <taxon>Thermotogati</taxon>
        <taxon>Thermotogota</taxon>
        <taxon>Thermotogae</taxon>
        <taxon>Petrotogales</taxon>
        <taxon>Petrotogaceae</taxon>
        <taxon>Petrotoga</taxon>
    </lineage>
</organism>
<reference evidence="11 12" key="1">
    <citation type="submission" date="2013-12" db="EMBL/GenBank/DDBJ databases">
        <title>Comparative genomics of Petrotoga isolates.</title>
        <authorList>
            <person name="Nesbo C.L."/>
            <person name="Charchuk R."/>
            <person name="Chow K."/>
        </authorList>
    </citation>
    <scope>NUCLEOTIDE SEQUENCE [LARGE SCALE GENOMIC DNA]</scope>
    <source>
        <strain evidence="11 12">DSM 13574</strain>
    </source>
</reference>
<dbReference type="GO" id="GO:0009055">
    <property type="term" value="F:electron transfer activity"/>
    <property type="evidence" value="ECO:0007669"/>
    <property type="project" value="InterPro"/>
</dbReference>
<keyword evidence="2" id="KW-0004">4Fe-4S</keyword>
<dbReference type="InterPro" id="IPR007202">
    <property type="entry name" value="4Fe-4S_dom"/>
</dbReference>
<evidence type="ECO:0000256" key="2">
    <source>
        <dbReference type="ARBA" id="ARBA00022485"/>
    </source>
</evidence>
<keyword evidence="3" id="KW-0479">Metal-binding</keyword>
<keyword evidence="8" id="KW-0411">Iron-sulfur</keyword>
<evidence type="ECO:0000313" key="11">
    <source>
        <dbReference type="EMBL" id="PNR97285.1"/>
    </source>
</evidence>
<dbReference type="PANTHER" id="PTHR43560">
    <property type="entry name" value="ION-TRANSLOCATING OXIDOREDUCTASE COMPLEX SUBUNIT B"/>
    <property type="match status" value="1"/>
</dbReference>
<evidence type="ECO:0000256" key="9">
    <source>
        <dbReference type="ARBA" id="ARBA00023136"/>
    </source>
</evidence>
<name>A0A2K1P3B9_9BACT</name>
<evidence type="ECO:0000256" key="4">
    <source>
        <dbReference type="ARBA" id="ARBA00022737"/>
    </source>
</evidence>
<keyword evidence="4" id="KW-0677">Repeat</keyword>
<feature type="domain" description="4Fe-4S" evidence="10">
    <location>
        <begin position="30"/>
        <end position="91"/>
    </location>
</feature>
<dbReference type="InterPro" id="IPR010207">
    <property type="entry name" value="Elect_transpt_cplx_RnfB/RsxB"/>
</dbReference>
<gene>
    <name evidence="11" type="ORF">X929_03540</name>
</gene>
<dbReference type="PANTHER" id="PTHR43560:SF1">
    <property type="entry name" value="ION-TRANSLOCATING OXIDOREDUCTASE COMPLEX SUBUNIT B"/>
    <property type="match status" value="1"/>
</dbReference>
<evidence type="ECO:0000313" key="12">
    <source>
        <dbReference type="Proteomes" id="UP000236434"/>
    </source>
</evidence>
<evidence type="ECO:0000256" key="6">
    <source>
        <dbReference type="ARBA" id="ARBA00022982"/>
    </source>
</evidence>